<organism evidence="3 4">
    <name type="scientific">Denitromonas halophila</name>
    <dbReference type="NCBI Taxonomy" id="1629404"/>
    <lineage>
        <taxon>Bacteria</taxon>
        <taxon>Pseudomonadati</taxon>
        <taxon>Pseudomonadota</taxon>
        <taxon>Betaproteobacteria</taxon>
        <taxon>Rhodocyclales</taxon>
        <taxon>Zoogloeaceae</taxon>
        <taxon>Denitromonas</taxon>
    </lineage>
</organism>
<feature type="region of interest" description="Disordered" evidence="1">
    <location>
        <begin position="25"/>
        <end position="67"/>
    </location>
</feature>
<sequence>MHPRALPLALIALISLSLVGCATSRVETRPSPPLPPANAPATSTPTPAPTPAPAVSAPDASVAAPVGTTDEDELKIDASIPELIAFLEQQPAGPDATIAQQRLRERIGARLIRQAGGKSNIRPGKDFPLDAFDTDDLIAGFGDVGVGFRLIGHIKGQKGSKSGYTYIDSPDAWQRLHAGHVVSQASASSSRLLYDIRMLRIRREVHSSIENGTSVTFYRDAAYTTQTVLRLGLTRYYKKGKPNGERRTMGGLGAAVVKRHGRTTVYAFDLGEQSLIPH</sequence>
<name>A0A557QXX4_9RHOO</name>
<dbReference type="AlphaFoldDB" id="A0A557QXX4"/>
<dbReference type="PROSITE" id="PS51257">
    <property type="entry name" value="PROKAR_LIPOPROTEIN"/>
    <property type="match status" value="1"/>
</dbReference>
<dbReference type="Proteomes" id="UP000319502">
    <property type="component" value="Unassembled WGS sequence"/>
</dbReference>
<proteinExistence type="predicted"/>
<accession>A0A557QXX4</accession>
<protein>
    <submittedName>
        <fullName evidence="3">Uncharacterized protein</fullName>
    </submittedName>
</protein>
<feature type="compositionally biased region" description="Low complexity" evidence="1">
    <location>
        <begin position="53"/>
        <end position="66"/>
    </location>
</feature>
<keyword evidence="4" id="KW-1185">Reference proteome</keyword>
<comment type="caution">
    <text evidence="3">The sequence shown here is derived from an EMBL/GenBank/DDBJ whole genome shotgun (WGS) entry which is preliminary data.</text>
</comment>
<feature type="signal peptide" evidence="2">
    <location>
        <begin position="1"/>
        <end position="22"/>
    </location>
</feature>
<keyword evidence="2" id="KW-0732">Signal</keyword>
<evidence type="ECO:0000313" key="3">
    <source>
        <dbReference type="EMBL" id="TVO57696.1"/>
    </source>
</evidence>
<feature type="chain" id="PRO_5021718726" evidence="2">
    <location>
        <begin position="23"/>
        <end position="278"/>
    </location>
</feature>
<dbReference type="EMBL" id="VMNK01000006">
    <property type="protein sequence ID" value="TVO57696.1"/>
    <property type="molecule type" value="Genomic_DNA"/>
</dbReference>
<evidence type="ECO:0000256" key="1">
    <source>
        <dbReference type="SAM" id="MobiDB-lite"/>
    </source>
</evidence>
<reference evidence="3 4" key="1">
    <citation type="submission" date="2019-07" db="EMBL/GenBank/DDBJ databases">
        <title>The pathways for chlorine oxyanion respiration interact through the shared metabolite chlorate.</title>
        <authorList>
            <person name="Barnum T.P."/>
            <person name="Cheng Y."/>
            <person name="Hill K.A."/>
            <person name="Lucas L.N."/>
            <person name="Carlson H.K."/>
            <person name="Coates J.D."/>
        </authorList>
    </citation>
    <scope>NUCLEOTIDE SEQUENCE [LARGE SCALE GENOMIC DNA]</scope>
    <source>
        <strain evidence="3 4">SFB-3</strain>
    </source>
</reference>
<dbReference type="RefSeq" id="WP_144309154.1">
    <property type="nucleotide sequence ID" value="NZ_VMNK01000006.1"/>
</dbReference>
<evidence type="ECO:0000313" key="4">
    <source>
        <dbReference type="Proteomes" id="UP000319502"/>
    </source>
</evidence>
<gene>
    <name evidence="3" type="ORF">FHP91_08490</name>
</gene>
<evidence type="ECO:0000256" key="2">
    <source>
        <dbReference type="SAM" id="SignalP"/>
    </source>
</evidence>